<reference evidence="8 9" key="1">
    <citation type="submission" date="2019-04" db="EMBL/GenBank/DDBJ databases">
        <title>Lewinella litorea sp. nov., isolated from a marine sand.</title>
        <authorList>
            <person name="Yoon J.-H."/>
        </authorList>
    </citation>
    <scope>NUCLEOTIDE SEQUENCE [LARGE SCALE GENOMIC DNA]</scope>
    <source>
        <strain evidence="8 9">HSMS-39</strain>
    </source>
</reference>
<dbReference type="InterPro" id="IPR037185">
    <property type="entry name" value="EmrE-like"/>
</dbReference>
<feature type="transmembrane region" description="Helical" evidence="6">
    <location>
        <begin position="222"/>
        <end position="241"/>
    </location>
</feature>
<keyword evidence="9" id="KW-1185">Reference proteome</keyword>
<proteinExistence type="inferred from homology"/>
<protein>
    <submittedName>
        <fullName evidence="8">EamA family transporter</fullName>
    </submittedName>
</protein>
<dbReference type="PANTHER" id="PTHR32322:SF2">
    <property type="entry name" value="EAMA DOMAIN-CONTAINING PROTEIN"/>
    <property type="match status" value="1"/>
</dbReference>
<organism evidence="8 9">
    <name type="scientific">Neolewinella litorea</name>
    <dbReference type="NCBI Taxonomy" id="2562452"/>
    <lineage>
        <taxon>Bacteria</taxon>
        <taxon>Pseudomonadati</taxon>
        <taxon>Bacteroidota</taxon>
        <taxon>Saprospiria</taxon>
        <taxon>Saprospirales</taxon>
        <taxon>Lewinellaceae</taxon>
        <taxon>Neolewinella</taxon>
    </lineage>
</organism>
<evidence type="ECO:0000259" key="7">
    <source>
        <dbReference type="Pfam" id="PF00892"/>
    </source>
</evidence>
<feature type="transmembrane region" description="Helical" evidence="6">
    <location>
        <begin position="35"/>
        <end position="56"/>
    </location>
</feature>
<keyword evidence="4 6" id="KW-1133">Transmembrane helix</keyword>
<feature type="transmembrane region" description="Helical" evidence="6">
    <location>
        <begin position="68"/>
        <end position="88"/>
    </location>
</feature>
<comment type="subcellular location">
    <subcellularLocation>
        <location evidence="1">Membrane</location>
        <topology evidence="1">Multi-pass membrane protein</topology>
    </subcellularLocation>
</comment>
<evidence type="ECO:0000256" key="5">
    <source>
        <dbReference type="ARBA" id="ARBA00023136"/>
    </source>
</evidence>
<comment type="caution">
    <text evidence="8">The sequence shown here is derived from an EMBL/GenBank/DDBJ whole genome shotgun (WGS) entry which is preliminary data.</text>
</comment>
<evidence type="ECO:0000256" key="2">
    <source>
        <dbReference type="ARBA" id="ARBA00007362"/>
    </source>
</evidence>
<dbReference type="Proteomes" id="UP000308528">
    <property type="component" value="Unassembled WGS sequence"/>
</dbReference>
<keyword evidence="3 6" id="KW-0812">Transmembrane</keyword>
<dbReference type="SUPFAM" id="SSF103481">
    <property type="entry name" value="Multidrug resistance efflux transporter EmrE"/>
    <property type="match status" value="2"/>
</dbReference>
<feature type="transmembrane region" description="Helical" evidence="6">
    <location>
        <begin position="125"/>
        <end position="145"/>
    </location>
</feature>
<evidence type="ECO:0000313" key="9">
    <source>
        <dbReference type="Proteomes" id="UP000308528"/>
    </source>
</evidence>
<dbReference type="RefSeq" id="WP_136458941.1">
    <property type="nucleotide sequence ID" value="NZ_SRSF01000003.1"/>
</dbReference>
<dbReference type="OrthoDB" id="9812547at2"/>
<dbReference type="InterPro" id="IPR000620">
    <property type="entry name" value="EamA_dom"/>
</dbReference>
<feature type="transmembrane region" description="Helical" evidence="6">
    <location>
        <begin position="100"/>
        <end position="118"/>
    </location>
</feature>
<evidence type="ECO:0000313" key="8">
    <source>
        <dbReference type="EMBL" id="THH39926.1"/>
    </source>
</evidence>
<feature type="transmembrane region" description="Helical" evidence="6">
    <location>
        <begin position="183"/>
        <end position="202"/>
    </location>
</feature>
<dbReference type="PANTHER" id="PTHR32322">
    <property type="entry name" value="INNER MEMBRANE TRANSPORTER"/>
    <property type="match status" value="1"/>
</dbReference>
<dbReference type="AlphaFoldDB" id="A0A4S4NJD7"/>
<evidence type="ECO:0000256" key="3">
    <source>
        <dbReference type="ARBA" id="ARBA00022692"/>
    </source>
</evidence>
<dbReference type="EMBL" id="SRSF01000003">
    <property type="protein sequence ID" value="THH39926.1"/>
    <property type="molecule type" value="Genomic_DNA"/>
</dbReference>
<sequence>MDRDRLFIILAFAVTYFVWGATYLANYWAIDTIPVFGMGATRFLMAGALMYAFTLLRGDFTLPKLQYVINSSIIGVLLLSVGTGAVVWAQQYIPTSTTSLIIAFEPLVVMLMMWGLLSNRPPLKAFFGAFISICGMSLLISQPLAIGGGEAYKGMIGIISGMLCWGAGMLLRQRLDLGHNRIRATAMQMLAAGFFLLLFSLALDEWSGWTWSELSARSAYSWLFLVVFGSIIAFSSFNYLLGKVSADKVSTNTYVNPVVAVLLGGLLNGEVVTGQSILAGAILLTGVYFINSSSSPKGTSS</sequence>
<comment type="similarity">
    <text evidence="2">Belongs to the EamA transporter family.</text>
</comment>
<dbReference type="InterPro" id="IPR050638">
    <property type="entry name" value="AA-Vitamin_Transporters"/>
</dbReference>
<evidence type="ECO:0000256" key="6">
    <source>
        <dbReference type="SAM" id="Phobius"/>
    </source>
</evidence>
<feature type="transmembrane region" description="Helical" evidence="6">
    <location>
        <begin position="151"/>
        <end position="171"/>
    </location>
</feature>
<evidence type="ECO:0000256" key="1">
    <source>
        <dbReference type="ARBA" id="ARBA00004141"/>
    </source>
</evidence>
<gene>
    <name evidence="8" type="ORF">E4021_09980</name>
</gene>
<feature type="domain" description="EamA" evidence="7">
    <location>
        <begin position="153"/>
        <end position="291"/>
    </location>
</feature>
<feature type="domain" description="EamA" evidence="7">
    <location>
        <begin position="7"/>
        <end position="140"/>
    </location>
</feature>
<keyword evidence="5 6" id="KW-0472">Membrane</keyword>
<accession>A0A4S4NJD7</accession>
<feature type="transmembrane region" description="Helical" evidence="6">
    <location>
        <begin position="7"/>
        <end position="29"/>
    </location>
</feature>
<name>A0A4S4NJD7_9BACT</name>
<evidence type="ECO:0000256" key="4">
    <source>
        <dbReference type="ARBA" id="ARBA00022989"/>
    </source>
</evidence>
<dbReference type="Pfam" id="PF00892">
    <property type="entry name" value="EamA"/>
    <property type="match status" value="2"/>
</dbReference>
<dbReference type="GO" id="GO:0016020">
    <property type="term" value="C:membrane"/>
    <property type="evidence" value="ECO:0007669"/>
    <property type="project" value="UniProtKB-SubCell"/>
</dbReference>